<accession>A0A699JEM9</accession>
<dbReference type="AlphaFoldDB" id="A0A699JEM9"/>
<evidence type="ECO:0000313" key="1">
    <source>
        <dbReference type="EMBL" id="GFA31673.1"/>
    </source>
</evidence>
<name>A0A699JEM9_TANCI</name>
<reference evidence="1" key="1">
    <citation type="journal article" date="2019" name="Sci. Rep.">
        <title>Draft genome of Tanacetum cinerariifolium, the natural source of mosquito coil.</title>
        <authorList>
            <person name="Yamashiro T."/>
            <person name="Shiraishi A."/>
            <person name="Satake H."/>
            <person name="Nakayama K."/>
        </authorList>
    </citation>
    <scope>NUCLEOTIDE SEQUENCE</scope>
</reference>
<protein>
    <submittedName>
        <fullName evidence="1">Ribonuclease H-like domain-containing protein</fullName>
    </submittedName>
</protein>
<proteinExistence type="predicted"/>
<organism evidence="1">
    <name type="scientific">Tanacetum cinerariifolium</name>
    <name type="common">Dalmatian daisy</name>
    <name type="synonym">Chrysanthemum cinerariifolium</name>
    <dbReference type="NCBI Taxonomy" id="118510"/>
    <lineage>
        <taxon>Eukaryota</taxon>
        <taxon>Viridiplantae</taxon>
        <taxon>Streptophyta</taxon>
        <taxon>Embryophyta</taxon>
        <taxon>Tracheophyta</taxon>
        <taxon>Spermatophyta</taxon>
        <taxon>Magnoliopsida</taxon>
        <taxon>eudicotyledons</taxon>
        <taxon>Gunneridae</taxon>
        <taxon>Pentapetalae</taxon>
        <taxon>asterids</taxon>
        <taxon>campanulids</taxon>
        <taxon>Asterales</taxon>
        <taxon>Asteraceae</taxon>
        <taxon>Asteroideae</taxon>
        <taxon>Anthemideae</taxon>
        <taxon>Anthemidinae</taxon>
        <taxon>Tanacetum</taxon>
    </lineage>
</organism>
<dbReference type="EMBL" id="BKCJ010403422">
    <property type="protein sequence ID" value="GFA31673.1"/>
    <property type="molecule type" value="Genomic_DNA"/>
</dbReference>
<sequence>ELSGKKAWEAIDSFAQGQKEWDKPFKAITEEELASLKAQINELVGNEKVWVKMPKYIVWDKVENLSPQSTPQVLPPFEVYTPPVPYPKEVDKTIGILMKEEPLDHTKLEDLGLDTCSYDLFFSSKKIPTVDEMEP</sequence>
<comment type="caution">
    <text evidence="1">The sequence shown here is derived from an EMBL/GenBank/DDBJ whole genome shotgun (WGS) entry which is preliminary data.</text>
</comment>
<feature type="non-terminal residue" evidence="1">
    <location>
        <position position="1"/>
    </location>
</feature>
<gene>
    <name evidence="1" type="ORF">Tci_603645</name>
</gene>